<dbReference type="EMBL" id="CP003410">
    <property type="protein sequence ID" value="AGM07084.1"/>
    <property type="molecule type" value="Genomic_DNA"/>
</dbReference>
<gene>
    <name evidence="7" type="ORF">AORI_4500</name>
</gene>
<proteinExistence type="inferred from homology"/>
<dbReference type="Pfam" id="PF00293">
    <property type="entry name" value="NUDIX"/>
    <property type="match status" value="1"/>
</dbReference>
<protein>
    <recommendedName>
        <fullName evidence="6">Nudix hydrolase domain-containing protein</fullName>
    </recommendedName>
</protein>
<accession>R4SUN1</accession>
<dbReference type="PRINTS" id="PR00502">
    <property type="entry name" value="NUDIXFAMILY"/>
</dbReference>
<evidence type="ECO:0000256" key="3">
    <source>
        <dbReference type="ARBA" id="ARBA00022801"/>
    </source>
</evidence>
<dbReference type="PANTHER" id="PTHR43046">
    <property type="entry name" value="GDP-MANNOSE MANNOSYL HYDROLASE"/>
    <property type="match status" value="1"/>
</dbReference>
<dbReference type="PANTHER" id="PTHR43046:SF12">
    <property type="entry name" value="GDP-MANNOSE MANNOSYL HYDROLASE"/>
    <property type="match status" value="1"/>
</dbReference>
<dbReference type="KEGG" id="aoi:AORI_4500"/>
<dbReference type="HOGENOM" id="CLU_100874_3_0_11"/>
<evidence type="ECO:0000313" key="8">
    <source>
        <dbReference type="Proteomes" id="UP000013968"/>
    </source>
</evidence>
<evidence type="ECO:0000256" key="1">
    <source>
        <dbReference type="ARBA" id="ARBA00001946"/>
    </source>
</evidence>
<dbReference type="InterPro" id="IPR000086">
    <property type="entry name" value="NUDIX_hydrolase_dom"/>
</dbReference>
<dbReference type="CDD" id="cd04685">
    <property type="entry name" value="NUDIX_Hydrolase"/>
    <property type="match status" value="1"/>
</dbReference>
<keyword evidence="4" id="KW-0460">Magnesium</keyword>
<evidence type="ECO:0000259" key="6">
    <source>
        <dbReference type="PROSITE" id="PS51462"/>
    </source>
</evidence>
<dbReference type="PROSITE" id="PS51462">
    <property type="entry name" value="NUDIX"/>
    <property type="match status" value="1"/>
</dbReference>
<evidence type="ECO:0000313" key="7">
    <source>
        <dbReference type="EMBL" id="AGM07084.1"/>
    </source>
</evidence>
<evidence type="ECO:0000256" key="5">
    <source>
        <dbReference type="RuleBase" id="RU003476"/>
    </source>
</evidence>
<feature type="domain" description="Nudix hydrolase" evidence="6">
    <location>
        <begin position="9"/>
        <end position="152"/>
    </location>
</feature>
<evidence type="ECO:0000256" key="2">
    <source>
        <dbReference type="ARBA" id="ARBA00005582"/>
    </source>
</evidence>
<name>R4SUN1_9PSEU</name>
<keyword evidence="3 5" id="KW-0378">Hydrolase</keyword>
<dbReference type="Proteomes" id="UP000013968">
    <property type="component" value="Chromosome"/>
</dbReference>
<organism evidence="7 8">
    <name type="scientific">Amycolatopsis keratiniphila</name>
    <dbReference type="NCBI Taxonomy" id="129921"/>
    <lineage>
        <taxon>Bacteria</taxon>
        <taxon>Bacillati</taxon>
        <taxon>Actinomycetota</taxon>
        <taxon>Actinomycetes</taxon>
        <taxon>Pseudonocardiales</taxon>
        <taxon>Pseudonocardiaceae</taxon>
        <taxon>Amycolatopsis</taxon>
        <taxon>Amycolatopsis japonica group</taxon>
    </lineage>
</organism>
<comment type="similarity">
    <text evidence="2 5">Belongs to the Nudix hydrolase family.</text>
</comment>
<dbReference type="Gene3D" id="3.90.79.10">
    <property type="entry name" value="Nucleoside Triphosphate Pyrophosphohydrolase"/>
    <property type="match status" value="1"/>
</dbReference>
<dbReference type="PROSITE" id="PS00893">
    <property type="entry name" value="NUDIX_BOX"/>
    <property type="match status" value="1"/>
</dbReference>
<dbReference type="InterPro" id="IPR015797">
    <property type="entry name" value="NUDIX_hydrolase-like_dom_sf"/>
</dbReference>
<dbReference type="PATRIC" id="fig|1156913.3.peg.4580"/>
<reference evidence="7 8" key="1">
    <citation type="journal article" date="2013" name="BMC Genomics">
        <title>ContigScape: a Cytoscape plugin facilitating microbial genome gap closing.</title>
        <authorList>
            <person name="Tang B."/>
            <person name="Wang Q."/>
            <person name="Yang M."/>
            <person name="Xie F."/>
            <person name="Zhu Y."/>
            <person name="Zhuo Y."/>
            <person name="Wang S."/>
            <person name="Gao H."/>
            <person name="Ding X."/>
            <person name="Zhang L."/>
            <person name="Zhao G."/>
            <person name="Zheng H."/>
        </authorList>
    </citation>
    <scope>NUCLEOTIDE SEQUENCE [LARGE SCALE GENOMIC DNA]</scope>
    <source>
        <strain evidence="7 8">HCCB10007</strain>
    </source>
</reference>
<comment type="cofactor">
    <cofactor evidence="1">
        <name>Mg(2+)</name>
        <dbReference type="ChEBI" id="CHEBI:18420"/>
    </cofactor>
</comment>
<dbReference type="InterPro" id="IPR020084">
    <property type="entry name" value="NUDIX_hydrolase_CS"/>
</dbReference>
<dbReference type="AlphaFoldDB" id="R4SUN1"/>
<dbReference type="GO" id="GO:0016787">
    <property type="term" value="F:hydrolase activity"/>
    <property type="evidence" value="ECO:0007669"/>
    <property type="project" value="UniProtKB-KW"/>
</dbReference>
<sequence length="165" mass="18553">MSSSTSTTTPRIGARVLLLDPADRVLLIHALDPTNPDHHWWELPGGGLDDGETLHDAARREVAEETGLTLTAIGRKLWTRESRFRYKNRDHHRIDHVFLARTSTTTAEVALKPTENEQAGLIERRWWTVDDLEDCNDKLLPAEMPDLLKAVLTGQFNDTPLVIAG</sequence>
<keyword evidence="8" id="KW-1185">Reference proteome</keyword>
<evidence type="ECO:0000256" key="4">
    <source>
        <dbReference type="ARBA" id="ARBA00022842"/>
    </source>
</evidence>
<dbReference type="SUPFAM" id="SSF55811">
    <property type="entry name" value="Nudix"/>
    <property type="match status" value="1"/>
</dbReference>
<dbReference type="RefSeq" id="WP_016334832.1">
    <property type="nucleotide sequence ID" value="NC_021252.1"/>
</dbReference>
<dbReference type="InterPro" id="IPR020476">
    <property type="entry name" value="Nudix_hydrolase"/>
</dbReference>